<feature type="region of interest" description="Disordered" evidence="7">
    <location>
        <begin position="220"/>
        <end position="257"/>
    </location>
</feature>
<dbReference type="InterPro" id="IPR050750">
    <property type="entry name" value="C5-MTase"/>
</dbReference>
<name>A0ABQ4N024_9BACL</name>
<keyword evidence="5" id="KW-0680">Restriction system</keyword>
<dbReference type="Pfam" id="PF00145">
    <property type="entry name" value="DNA_methylase"/>
    <property type="match status" value="1"/>
</dbReference>
<reference evidence="8 9" key="1">
    <citation type="submission" date="2021-04" db="EMBL/GenBank/DDBJ databases">
        <title>Draft genome sequence of Paenibacillus cisolokensis, LC2-13A.</title>
        <authorList>
            <person name="Uke A."/>
            <person name="Chhe C."/>
            <person name="Baramee S."/>
            <person name="Kosugi A."/>
        </authorList>
    </citation>
    <scope>NUCLEOTIDE SEQUENCE [LARGE SCALE GENOMIC DNA]</scope>
    <source>
        <strain evidence="8 9">LC2-13A</strain>
    </source>
</reference>
<dbReference type="PRINTS" id="PR00105">
    <property type="entry name" value="C5METTRFRASE"/>
</dbReference>
<dbReference type="PROSITE" id="PS00094">
    <property type="entry name" value="C5_MTASE_1"/>
    <property type="match status" value="1"/>
</dbReference>
<evidence type="ECO:0000256" key="4">
    <source>
        <dbReference type="ARBA" id="ARBA00022691"/>
    </source>
</evidence>
<keyword evidence="9" id="KW-1185">Reference proteome</keyword>
<evidence type="ECO:0000256" key="2">
    <source>
        <dbReference type="ARBA" id="ARBA00022603"/>
    </source>
</evidence>
<evidence type="ECO:0000313" key="8">
    <source>
        <dbReference type="EMBL" id="GIQ61517.1"/>
    </source>
</evidence>
<dbReference type="SUPFAM" id="SSF53335">
    <property type="entry name" value="S-adenosyl-L-methionine-dependent methyltransferases"/>
    <property type="match status" value="1"/>
</dbReference>
<keyword evidence="4 6" id="KW-0949">S-adenosyl-L-methionine</keyword>
<dbReference type="InterPro" id="IPR029063">
    <property type="entry name" value="SAM-dependent_MTases_sf"/>
</dbReference>
<dbReference type="PANTHER" id="PTHR46098:SF1">
    <property type="entry name" value="TRNA (CYTOSINE(38)-C(5))-METHYLTRANSFERASE"/>
    <property type="match status" value="1"/>
</dbReference>
<organism evidence="8 9">
    <name type="scientific">Paenibacillus cisolokensis</name>
    <dbReference type="NCBI Taxonomy" id="1658519"/>
    <lineage>
        <taxon>Bacteria</taxon>
        <taxon>Bacillati</taxon>
        <taxon>Bacillota</taxon>
        <taxon>Bacilli</taxon>
        <taxon>Bacillales</taxon>
        <taxon>Paenibacillaceae</taxon>
        <taxon>Paenibacillus</taxon>
    </lineage>
</organism>
<evidence type="ECO:0000256" key="6">
    <source>
        <dbReference type="PROSITE-ProRule" id="PRU01016"/>
    </source>
</evidence>
<protein>
    <recommendedName>
        <fullName evidence="1">DNA (cytosine-5-)-methyltransferase</fullName>
        <ecNumber evidence="1">2.1.1.37</ecNumber>
    </recommendedName>
</protein>
<dbReference type="Proteomes" id="UP000680304">
    <property type="component" value="Unassembled WGS sequence"/>
</dbReference>
<comment type="similarity">
    <text evidence="6">Belongs to the class I-like SAM-binding methyltransferase superfamily. C5-methyltransferase family.</text>
</comment>
<dbReference type="PROSITE" id="PS51679">
    <property type="entry name" value="SAM_MT_C5"/>
    <property type="match status" value="1"/>
</dbReference>
<sequence length="369" mass="40239">MRKASLFSGIGGIDLAAEWAGMETVVFCEREPFPQQVLRKHWPGVPIIDDVHNFTRKELERLGIIGAGRAIDLISAGYPCQPFSHAGKRRGAEDDRHLWPEVKRILSEIRPRWFVGENVAGHITLGLDDVLSDLENEGYTAQPFVIPAAAVYASHRRDRVFIVAYTEDIRCNVSSESTTAEQGQKKIVSDTRRTCSSGEILANTSGAGCQELDVAAVTDRTGHSTWSGDEGNETLADSDSKPGLEANSPAGSIGSEWNARNNAGWSGGVYGAAQRRRPTQPGMGRGVDEFSNWLDGGLNPLDALADFVAGYPQPALMGQPQHEWEPPRVATGVKNRVARLKALGNAVDPLQIYPVLYAIKLIDDWLRGQ</sequence>
<dbReference type="InterPro" id="IPR001525">
    <property type="entry name" value="C5_MeTfrase"/>
</dbReference>
<dbReference type="RefSeq" id="WP_213526730.1">
    <property type="nucleotide sequence ID" value="NZ_BOVJ01000003.1"/>
</dbReference>
<evidence type="ECO:0000256" key="7">
    <source>
        <dbReference type="SAM" id="MobiDB-lite"/>
    </source>
</evidence>
<evidence type="ECO:0000256" key="3">
    <source>
        <dbReference type="ARBA" id="ARBA00022679"/>
    </source>
</evidence>
<keyword evidence="3 6" id="KW-0808">Transferase</keyword>
<evidence type="ECO:0000256" key="1">
    <source>
        <dbReference type="ARBA" id="ARBA00011975"/>
    </source>
</evidence>
<dbReference type="InterPro" id="IPR018117">
    <property type="entry name" value="C5_DNA_meth_AS"/>
</dbReference>
<feature type="active site" evidence="6">
    <location>
        <position position="80"/>
    </location>
</feature>
<keyword evidence="2 6" id="KW-0489">Methyltransferase</keyword>
<evidence type="ECO:0000256" key="5">
    <source>
        <dbReference type="ARBA" id="ARBA00022747"/>
    </source>
</evidence>
<dbReference type="PANTHER" id="PTHR46098">
    <property type="entry name" value="TRNA (CYTOSINE(38)-C(5))-METHYLTRANSFERASE"/>
    <property type="match status" value="1"/>
</dbReference>
<evidence type="ECO:0000313" key="9">
    <source>
        <dbReference type="Proteomes" id="UP000680304"/>
    </source>
</evidence>
<gene>
    <name evidence="8" type="ORF">PACILC2_00850</name>
</gene>
<dbReference type="Gene3D" id="3.40.50.150">
    <property type="entry name" value="Vaccinia Virus protein VP39"/>
    <property type="match status" value="1"/>
</dbReference>
<comment type="caution">
    <text evidence="8">The sequence shown here is derived from an EMBL/GenBank/DDBJ whole genome shotgun (WGS) entry which is preliminary data.</text>
</comment>
<proteinExistence type="inferred from homology"/>
<dbReference type="EMBL" id="BOVJ01000003">
    <property type="protein sequence ID" value="GIQ61517.1"/>
    <property type="molecule type" value="Genomic_DNA"/>
</dbReference>
<accession>A0ABQ4N024</accession>
<dbReference type="EC" id="2.1.1.37" evidence="1"/>